<dbReference type="InterPro" id="IPR053191">
    <property type="entry name" value="DcsG_Biosynth_Enzyme"/>
</dbReference>
<dbReference type="InterPro" id="IPR011761">
    <property type="entry name" value="ATP-grasp"/>
</dbReference>
<dbReference type="GO" id="GO:0046872">
    <property type="term" value="F:metal ion binding"/>
    <property type="evidence" value="ECO:0007669"/>
    <property type="project" value="InterPro"/>
</dbReference>
<sequence>MITCADMPKPDSDGALLMQALGEPVELLSWDADADWSRFSRVVLRSPWDYHTRLPEFLAWARRVAARSRLLNPLPVIEWNSHKRYLFDLQRQGVAIVPTRFIERDEPAAAAALAAFGGAEVVVKPAVSIGAFGALRGAADSGAMADHLRALASEGDVLLQPFLPAIADGEVSLIFFGGRFSHAVRKVPQAGDFRCQDLYGGVALPHEPDADERALAEAALAAAPAGWVYARVDMLRLDARPVLIELELIEPSLFLDTAPGSADRLAAALRAAP</sequence>
<evidence type="ECO:0000259" key="2">
    <source>
        <dbReference type="PROSITE" id="PS50975"/>
    </source>
</evidence>
<dbReference type="PANTHER" id="PTHR39217">
    <property type="match status" value="1"/>
</dbReference>
<keyword evidence="4" id="KW-1185">Reference proteome</keyword>
<dbReference type="InterPro" id="IPR004218">
    <property type="entry name" value="GSHS_ATP-bd"/>
</dbReference>
<reference evidence="3 4" key="1">
    <citation type="journal article" date="2011" name="J. Bacteriol.">
        <title>Genome sequence of Methyloversatilis universalis FAM5T, a methylotrophic representative of the order Rhodocyclales.</title>
        <authorList>
            <person name="Kittichotirat W."/>
            <person name="Good N.M."/>
            <person name="Hall R."/>
            <person name="Bringel F."/>
            <person name="Lajus A."/>
            <person name="Medigue C."/>
            <person name="Smalley N.E."/>
            <person name="Beck D."/>
            <person name="Bumgarner R."/>
            <person name="Vuilleumier S."/>
            <person name="Kalyuzhnaya M.G."/>
        </authorList>
    </citation>
    <scope>NUCLEOTIDE SEQUENCE [LARGE SCALE GENOMIC DNA]</scope>
    <source>
        <strain evidence="4">ATCC BAA-1314 / JCM 13912 / FAM5</strain>
    </source>
</reference>
<name>F5RD44_METUF</name>
<feature type="domain" description="ATP-grasp" evidence="2">
    <location>
        <begin position="86"/>
        <end position="273"/>
    </location>
</feature>
<dbReference type="PROSITE" id="PS50975">
    <property type="entry name" value="ATP_GRASP"/>
    <property type="match status" value="1"/>
</dbReference>
<gene>
    <name evidence="3" type="ORF">METUNv1_02203</name>
</gene>
<protein>
    <recommendedName>
        <fullName evidence="2">ATP-grasp domain-containing protein</fullName>
    </recommendedName>
</protein>
<keyword evidence="1" id="KW-0547">Nucleotide-binding</keyword>
<evidence type="ECO:0000313" key="4">
    <source>
        <dbReference type="Proteomes" id="UP000005019"/>
    </source>
</evidence>
<organism evidence="3 4">
    <name type="scientific">Methyloversatilis universalis (strain ATCC BAA-1314 / DSM 25237 / JCM 13912 / CCUG 52030 / FAM5)</name>
    <dbReference type="NCBI Taxonomy" id="1000565"/>
    <lineage>
        <taxon>Bacteria</taxon>
        <taxon>Pseudomonadati</taxon>
        <taxon>Pseudomonadota</taxon>
        <taxon>Betaproteobacteria</taxon>
        <taxon>Nitrosomonadales</taxon>
        <taxon>Sterolibacteriaceae</taxon>
        <taxon>Methyloversatilis</taxon>
    </lineage>
</organism>
<keyword evidence="1" id="KW-0067">ATP-binding</keyword>
<dbReference type="RefSeq" id="WP_008061617.1">
    <property type="nucleotide sequence ID" value="NZ_AFHG01000050.1"/>
</dbReference>
<dbReference type="GO" id="GO:0005524">
    <property type="term" value="F:ATP binding"/>
    <property type="evidence" value="ECO:0007669"/>
    <property type="project" value="UniProtKB-UniRule"/>
</dbReference>
<dbReference type="SUPFAM" id="SSF56059">
    <property type="entry name" value="Glutathione synthetase ATP-binding domain-like"/>
    <property type="match status" value="1"/>
</dbReference>
<dbReference type="GO" id="GO:0004363">
    <property type="term" value="F:glutathione synthase activity"/>
    <property type="evidence" value="ECO:0007669"/>
    <property type="project" value="InterPro"/>
</dbReference>
<evidence type="ECO:0000313" key="3">
    <source>
        <dbReference type="EMBL" id="EGK71515.1"/>
    </source>
</evidence>
<accession>F5RD44</accession>
<dbReference type="STRING" id="1000565.METUNv1_02203"/>
<proteinExistence type="predicted"/>
<dbReference type="Pfam" id="PF02955">
    <property type="entry name" value="GSH-S_ATP"/>
    <property type="match status" value="1"/>
</dbReference>
<dbReference type="Gene3D" id="3.30.470.20">
    <property type="entry name" value="ATP-grasp fold, B domain"/>
    <property type="match status" value="1"/>
</dbReference>
<comment type="caution">
    <text evidence="3">The sequence shown here is derived from an EMBL/GenBank/DDBJ whole genome shotgun (WGS) entry which is preliminary data.</text>
</comment>
<dbReference type="AlphaFoldDB" id="F5RD44"/>
<dbReference type="PANTHER" id="PTHR39217:SF1">
    <property type="entry name" value="GLUTATHIONE SYNTHETASE"/>
    <property type="match status" value="1"/>
</dbReference>
<evidence type="ECO:0000256" key="1">
    <source>
        <dbReference type="PROSITE-ProRule" id="PRU00409"/>
    </source>
</evidence>
<dbReference type="Proteomes" id="UP000005019">
    <property type="component" value="Unassembled WGS sequence"/>
</dbReference>
<dbReference type="EMBL" id="AFHG01000050">
    <property type="protein sequence ID" value="EGK71515.1"/>
    <property type="molecule type" value="Genomic_DNA"/>
</dbReference>
<dbReference type="eggNOG" id="COG0189">
    <property type="taxonomic scope" value="Bacteria"/>
</dbReference>